<reference evidence="2 3" key="1">
    <citation type="submission" date="2018-08" db="EMBL/GenBank/DDBJ databases">
        <title>A genome reference for cultivated species of the human gut microbiota.</title>
        <authorList>
            <person name="Zou Y."/>
            <person name="Xue W."/>
            <person name="Luo G."/>
        </authorList>
    </citation>
    <scope>NUCLEOTIDE SEQUENCE [LARGE SCALE GENOMIC DNA]</scope>
    <source>
        <strain evidence="2 3">TF10-9AT</strain>
    </source>
</reference>
<dbReference type="Pfam" id="PF06908">
    <property type="entry name" value="YpsA"/>
    <property type="match status" value="1"/>
</dbReference>
<sequence>MRLWITGYRSYELGIFNDNDPKVAVIKYCLENNLNSLLEKGLEWVITGGQLGTEQWALEVAEKIAMTNFELKTSLMYPFSEFGSNWKEDKKIKLKELEENCDFSAKVSSRPYESPQQLRNYQRFMLEHTEGCLLLYDKENEGKSRYDYEAILRHQENNDYFLQTIDMFDLQDASEQYQEIQSYGLHSDDSLL</sequence>
<comment type="caution">
    <text evidence="2">The sequence shown here is derived from an EMBL/GenBank/DDBJ whole genome shotgun (WGS) entry which is preliminary data.</text>
</comment>
<dbReference type="InterPro" id="IPR010697">
    <property type="entry name" value="YspA"/>
</dbReference>
<evidence type="ECO:0000313" key="3">
    <source>
        <dbReference type="Proteomes" id="UP000260790"/>
    </source>
</evidence>
<comment type="similarity">
    <text evidence="1">Belongs to the UPF0398 family.</text>
</comment>
<dbReference type="AlphaFoldDB" id="A0A0G8G9N2"/>
<dbReference type="PIRSF" id="PIRSF021290">
    <property type="entry name" value="DUF1273"/>
    <property type="match status" value="1"/>
</dbReference>
<name>A0A0G8G9N2_9LACO</name>
<dbReference type="RefSeq" id="WP_003693976.1">
    <property type="nucleotide sequence ID" value="NZ_CABKOX010000001.1"/>
</dbReference>
<dbReference type="Gene3D" id="3.40.50.450">
    <property type="match status" value="1"/>
</dbReference>
<evidence type="ECO:0000313" key="2">
    <source>
        <dbReference type="EMBL" id="RGK45160.1"/>
    </source>
</evidence>
<dbReference type="PANTHER" id="PTHR38440:SF1">
    <property type="entry name" value="UPF0398 PROTEIN SPR0331"/>
    <property type="match status" value="1"/>
</dbReference>
<dbReference type="EMBL" id="QSQR01000010">
    <property type="protein sequence ID" value="RGK45160.1"/>
    <property type="molecule type" value="Genomic_DNA"/>
</dbReference>
<dbReference type="NCBIfam" id="NF010181">
    <property type="entry name" value="PRK13660.1"/>
    <property type="match status" value="1"/>
</dbReference>
<protein>
    <recommendedName>
        <fullName evidence="1">UPF0398 protein DXD09_08960</fullName>
    </recommendedName>
</protein>
<evidence type="ECO:0000256" key="1">
    <source>
        <dbReference type="HAMAP-Rule" id="MF_01575"/>
    </source>
</evidence>
<dbReference type="HAMAP" id="MF_01575">
    <property type="entry name" value="UPF0398"/>
    <property type="match status" value="1"/>
</dbReference>
<accession>A0A0G8G9N2</accession>
<organism evidence="2 3">
    <name type="scientific">Ligilactobacillus ruminis</name>
    <dbReference type="NCBI Taxonomy" id="1623"/>
    <lineage>
        <taxon>Bacteria</taxon>
        <taxon>Bacillati</taxon>
        <taxon>Bacillota</taxon>
        <taxon>Bacilli</taxon>
        <taxon>Lactobacillales</taxon>
        <taxon>Lactobacillaceae</taxon>
        <taxon>Ligilactobacillus</taxon>
    </lineage>
</organism>
<proteinExistence type="inferred from homology"/>
<dbReference type="PANTHER" id="PTHR38440">
    <property type="entry name" value="UPF0398 PROTEIN YPSA"/>
    <property type="match status" value="1"/>
</dbReference>
<dbReference type="SUPFAM" id="SSF102405">
    <property type="entry name" value="MCP/YpsA-like"/>
    <property type="match status" value="1"/>
</dbReference>
<dbReference type="Proteomes" id="UP000260790">
    <property type="component" value="Unassembled WGS sequence"/>
</dbReference>
<gene>
    <name evidence="2" type="ORF">DXD09_08960</name>
</gene>